<dbReference type="EC" id="3.6.1.41" evidence="1"/>
<dbReference type="AlphaFoldDB" id="A0A1M6JZP5"/>
<dbReference type="PANTHER" id="PTHR35795">
    <property type="entry name" value="SLR1885 PROTEIN"/>
    <property type="match status" value="1"/>
</dbReference>
<dbReference type="GO" id="GO:0046872">
    <property type="term" value="F:metal ion binding"/>
    <property type="evidence" value="ECO:0007669"/>
    <property type="project" value="UniProtKB-KW"/>
</dbReference>
<dbReference type="SUPFAM" id="SSF109604">
    <property type="entry name" value="HD-domain/PDEase-like"/>
    <property type="match status" value="1"/>
</dbReference>
<keyword evidence="2" id="KW-0479">Metal-binding</keyword>
<dbReference type="SMART" id="SM00471">
    <property type="entry name" value="HDc"/>
    <property type="match status" value="1"/>
</dbReference>
<feature type="domain" description="HD/PDEase" evidence="7">
    <location>
        <begin position="16"/>
        <end position="142"/>
    </location>
</feature>
<keyword evidence="3" id="KW-0547">Nucleotide-binding</keyword>
<dbReference type="RefSeq" id="WP_072872612.1">
    <property type="nucleotide sequence ID" value="NZ_FRAF01000001.1"/>
</dbReference>
<protein>
    <recommendedName>
        <fullName evidence="1">bis(5'-nucleosyl)-tetraphosphatase (symmetrical)</fullName>
        <ecNumber evidence="1">3.6.1.41</ecNumber>
    </recommendedName>
</protein>
<evidence type="ECO:0000256" key="3">
    <source>
        <dbReference type="ARBA" id="ARBA00022741"/>
    </source>
</evidence>
<proteinExistence type="predicted"/>
<keyword evidence="4 8" id="KW-0378">Hydrolase</keyword>
<dbReference type="InterPro" id="IPR051094">
    <property type="entry name" value="Diverse_Catalytic_Enzymes"/>
</dbReference>
<sequence length="204" mass="22811">MTELALQLQRAARKALSDRRFRHVQGVVETAVTLARHYHLPEEKAELAGWLHDLAREWPAERLAQEAEQIEVPSGFATIPMLLHGPVAAHMGRVEYGILDEDVLNAVIYHTSGRMAMSELEKILFIADAVEPGRSYPGVDSIRQLAFSDLDSAVLRCLESSILYLLERGEPIFPLTVMARNEYLMYTNSKPKTTAAMPKQGAVE</sequence>
<evidence type="ECO:0000256" key="4">
    <source>
        <dbReference type="ARBA" id="ARBA00022801"/>
    </source>
</evidence>
<dbReference type="InterPro" id="IPR006674">
    <property type="entry name" value="HD_domain"/>
</dbReference>
<keyword evidence="9" id="KW-1185">Reference proteome</keyword>
<evidence type="ECO:0000259" key="7">
    <source>
        <dbReference type="SMART" id="SM00471"/>
    </source>
</evidence>
<dbReference type="STRING" id="1830138.SAMN05443507_101102"/>
<evidence type="ECO:0000256" key="5">
    <source>
        <dbReference type="ARBA" id="ARBA00023004"/>
    </source>
</evidence>
<gene>
    <name evidence="8" type="ORF">SAMN05443507_101102</name>
</gene>
<dbReference type="Proteomes" id="UP000184016">
    <property type="component" value="Unassembled WGS sequence"/>
</dbReference>
<dbReference type="Gene3D" id="1.10.3210.10">
    <property type="entry name" value="Hypothetical protein af1432"/>
    <property type="match status" value="1"/>
</dbReference>
<comment type="catalytic activity">
    <reaction evidence="6">
        <text>P(1),P(4)-bis(5'-adenosyl) tetraphosphate + H2O = 2 ADP + 2 H(+)</text>
        <dbReference type="Rhea" id="RHEA:24252"/>
        <dbReference type="ChEBI" id="CHEBI:15377"/>
        <dbReference type="ChEBI" id="CHEBI:15378"/>
        <dbReference type="ChEBI" id="CHEBI:58141"/>
        <dbReference type="ChEBI" id="CHEBI:456216"/>
        <dbReference type="EC" id="3.6.1.41"/>
    </reaction>
</comment>
<dbReference type="NCBIfam" id="TIGR00488">
    <property type="entry name" value="bis(5'-nucleosyl)-tetraphosphatase (symmetrical) YqeK"/>
    <property type="match status" value="1"/>
</dbReference>
<dbReference type="EMBL" id="FRAF01000001">
    <property type="protein sequence ID" value="SHJ52072.1"/>
    <property type="molecule type" value="Genomic_DNA"/>
</dbReference>
<keyword evidence="5" id="KW-0408">Iron</keyword>
<evidence type="ECO:0000256" key="2">
    <source>
        <dbReference type="ARBA" id="ARBA00022723"/>
    </source>
</evidence>
<dbReference type="GO" id="GO:0000166">
    <property type="term" value="F:nucleotide binding"/>
    <property type="evidence" value="ECO:0007669"/>
    <property type="project" value="UniProtKB-KW"/>
</dbReference>
<dbReference type="GO" id="GO:0008803">
    <property type="term" value="F:bis(5'-nucleosyl)-tetraphosphatase (symmetrical) activity"/>
    <property type="evidence" value="ECO:0007669"/>
    <property type="project" value="UniProtKB-EC"/>
</dbReference>
<evidence type="ECO:0000313" key="9">
    <source>
        <dbReference type="Proteomes" id="UP000184016"/>
    </source>
</evidence>
<dbReference type="OrthoDB" id="9782134at2"/>
<evidence type="ECO:0000313" key="8">
    <source>
        <dbReference type="EMBL" id="SHJ52072.1"/>
    </source>
</evidence>
<accession>A0A1M6JZP5</accession>
<evidence type="ECO:0000256" key="6">
    <source>
        <dbReference type="ARBA" id="ARBA00049417"/>
    </source>
</evidence>
<dbReference type="Pfam" id="PF01966">
    <property type="entry name" value="HD"/>
    <property type="match status" value="1"/>
</dbReference>
<dbReference type="InterPro" id="IPR003607">
    <property type="entry name" value="HD/PDEase_dom"/>
</dbReference>
<dbReference type="InterPro" id="IPR005249">
    <property type="entry name" value="YqeK"/>
</dbReference>
<evidence type="ECO:0000256" key="1">
    <source>
        <dbReference type="ARBA" id="ARBA00012506"/>
    </source>
</evidence>
<dbReference type="PANTHER" id="PTHR35795:SF1">
    <property type="entry name" value="BIS(5'-NUCLEOSYL)-TETRAPHOSPHATASE, SYMMETRICAL"/>
    <property type="match status" value="1"/>
</dbReference>
<organism evidence="8 9">
    <name type="scientific">Alicyclobacillus tolerans</name>
    <dbReference type="NCBI Taxonomy" id="90970"/>
    <lineage>
        <taxon>Bacteria</taxon>
        <taxon>Bacillati</taxon>
        <taxon>Bacillota</taxon>
        <taxon>Bacilli</taxon>
        <taxon>Bacillales</taxon>
        <taxon>Alicyclobacillaceae</taxon>
        <taxon>Alicyclobacillus</taxon>
    </lineage>
</organism>
<reference evidence="9" key="1">
    <citation type="submission" date="2016-11" db="EMBL/GenBank/DDBJ databases">
        <authorList>
            <person name="Varghese N."/>
            <person name="Submissions S."/>
        </authorList>
    </citation>
    <scope>NUCLEOTIDE SEQUENCE [LARGE SCALE GENOMIC DNA]</scope>
    <source>
        <strain evidence="9">USBA-503</strain>
    </source>
</reference>
<name>A0A1M6JZP5_9BACL</name>